<dbReference type="EMBL" id="PVQB02000246">
    <property type="protein sequence ID" value="KAF4340230.1"/>
    <property type="molecule type" value="Genomic_DNA"/>
</dbReference>
<gene>
    <name evidence="1" type="ORF">FBEOM_5927</name>
</gene>
<protein>
    <submittedName>
        <fullName evidence="1">Uncharacterized protein</fullName>
    </submittedName>
</protein>
<dbReference type="AlphaFoldDB" id="A0A9P5AK48"/>
<organism evidence="1 2">
    <name type="scientific">Fusarium beomiforme</name>
    <dbReference type="NCBI Taxonomy" id="44412"/>
    <lineage>
        <taxon>Eukaryota</taxon>
        <taxon>Fungi</taxon>
        <taxon>Dikarya</taxon>
        <taxon>Ascomycota</taxon>
        <taxon>Pezizomycotina</taxon>
        <taxon>Sordariomycetes</taxon>
        <taxon>Hypocreomycetidae</taxon>
        <taxon>Hypocreales</taxon>
        <taxon>Nectriaceae</taxon>
        <taxon>Fusarium</taxon>
        <taxon>Fusarium burgessii species complex</taxon>
    </lineage>
</organism>
<reference evidence="1" key="2">
    <citation type="submission" date="2020-02" db="EMBL/GenBank/DDBJ databases">
        <title>Identification and distribution of gene clusters putatively required for synthesis of sphingolipid metabolism inhibitors in phylogenetically diverse species of the filamentous fungus Fusarium.</title>
        <authorList>
            <person name="Kim H.-S."/>
            <person name="Busman M."/>
            <person name="Brown D.W."/>
            <person name="Divon H."/>
            <person name="Uhlig S."/>
            <person name="Proctor R.H."/>
        </authorList>
    </citation>
    <scope>NUCLEOTIDE SEQUENCE</scope>
    <source>
        <strain evidence="1">NRRL 25174</strain>
    </source>
</reference>
<evidence type="ECO:0000313" key="1">
    <source>
        <dbReference type="EMBL" id="KAF4340230.1"/>
    </source>
</evidence>
<name>A0A9P5AK48_9HYPO</name>
<proteinExistence type="predicted"/>
<dbReference type="Proteomes" id="UP000730481">
    <property type="component" value="Unassembled WGS sequence"/>
</dbReference>
<sequence>MDRILDAQIQNALDLVRTSVRAGTPMETAVQELKRVAESMQMAEDSERAKWLQNEKILLDRKFEQLDGVKTSNEQVWGALEHMSKNLGVFTAAVHGTDATGRHRLGQPQLDESRLESIMSYL</sequence>
<keyword evidence="2" id="KW-1185">Reference proteome</keyword>
<reference evidence="1" key="1">
    <citation type="journal article" date="2017" name="Mycologia">
        <title>Fusarium algeriense, sp. nov., a novel toxigenic crown rot pathogen of durum wheat from Algeria is nested in the Fusarium burgessii species complex.</title>
        <authorList>
            <person name="Laraba I."/>
            <person name="Keddad A."/>
            <person name="Boureghda H."/>
            <person name="Abdallah N."/>
            <person name="Vaughan M.M."/>
            <person name="Proctor R.H."/>
            <person name="Busman M."/>
            <person name="O'Donnell K."/>
        </authorList>
    </citation>
    <scope>NUCLEOTIDE SEQUENCE</scope>
    <source>
        <strain evidence="1">NRRL 25174</strain>
    </source>
</reference>
<dbReference type="OrthoDB" id="5093056at2759"/>
<accession>A0A9P5AK48</accession>
<comment type="caution">
    <text evidence="1">The sequence shown here is derived from an EMBL/GenBank/DDBJ whole genome shotgun (WGS) entry which is preliminary data.</text>
</comment>
<evidence type="ECO:0000313" key="2">
    <source>
        <dbReference type="Proteomes" id="UP000730481"/>
    </source>
</evidence>